<dbReference type="PANTHER" id="PTHR47947">
    <property type="entry name" value="CYTOCHROME P450 82C3-RELATED"/>
    <property type="match status" value="1"/>
</dbReference>
<dbReference type="Proteomes" id="UP000541444">
    <property type="component" value="Unassembled WGS sequence"/>
</dbReference>
<dbReference type="GO" id="GO:0004497">
    <property type="term" value="F:monooxygenase activity"/>
    <property type="evidence" value="ECO:0007669"/>
    <property type="project" value="UniProtKB-KW"/>
</dbReference>
<dbReference type="GO" id="GO:0020037">
    <property type="term" value="F:heme binding"/>
    <property type="evidence" value="ECO:0007669"/>
    <property type="project" value="InterPro"/>
</dbReference>
<evidence type="ECO:0000313" key="10">
    <source>
        <dbReference type="EMBL" id="KAF6137683.1"/>
    </source>
</evidence>
<dbReference type="PRINTS" id="PR00385">
    <property type="entry name" value="P450"/>
</dbReference>
<dbReference type="FunFam" id="1.10.630.10:FF:000081">
    <property type="entry name" value="Cytochrome P450 CYP81N5"/>
    <property type="match status" value="1"/>
</dbReference>
<dbReference type="InterPro" id="IPR017972">
    <property type="entry name" value="Cyt_P450_CS"/>
</dbReference>
<comment type="caution">
    <text evidence="10">The sequence shown here is derived from an EMBL/GenBank/DDBJ whole genome shotgun (WGS) entry which is preliminary data.</text>
</comment>
<keyword evidence="4 8" id="KW-0560">Oxidoreductase</keyword>
<dbReference type="InterPro" id="IPR050651">
    <property type="entry name" value="Plant_Cytochrome_P450_Monoox"/>
</dbReference>
<keyword evidence="2 7" id="KW-0349">Heme</keyword>
<feature type="chain" id="PRO_5029534286" description="Cytochrome P450" evidence="9">
    <location>
        <begin position="27"/>
        <end position="508"/>
    </location>
</feature>
<keyword evidence="5 7" id="KW-0408">Iron</keyword>
<dbReference type="GO" id="GO:0005506">
    <property type="term" value="F:iron ion binding"/>
    <property type="evidence" value="ECO:0007669"/>
    <property type="project" value="InterPro"/>
</dbReference>
<dbReference type="CDD" id="cd20653">
    <property type="entry name" value="CYP81"/>
    <property type="match status" value="1"/>
</dbReference>
<dbReference type="SUPFAM" id="SSF48264">
    <property type="entry name" value="Cytochrome P450"/>
    <property type="match status" value="1"/>
</dbReference>
<feature type="signal peptide" evidence="9">
    <location>
        <begin position="1"/>
        <end position="26"/>
    </location>
</feature>
<gene>
    <name evidence="10" type="ORF">GIB67_023617</name>
</gene>
<comment type="cofactor">
    <cofactor evidence="7">
        <name>heme</name>
        <dbReference type="ChEBI" id="CHEBI:30413"/>
    </cofactor>
</comment>
<evidence type="ECO:0000256" key="3">
    <source>
        <dbReference type="ARBA" id="ARBA00022723"/>
    </source>
</evidence>
<keyword evidence="9" id="KW-0732">Signal</keyword>
<evidence type="ECO:0000256" key="1">
    <source>
        <dbReference type="ARBA" id="ARBA00010617"/>
    </source>
</evidence>
<dbReference type="PROSITE" id="PS00086">
    <property type="entry name" value="CYTOCHROME_P450"/>
    <property type="match status" value="1"/>
</dbReference>
<evidence type="ECO:0000256" key="6">
    <source>
        <dbReference type="ARBA" id="ARBA00023033"/>
    </source>
</evidence>
<reference evidence="10 11" key="1">
    <citation type="journal article" date="2020" name="IScience">
        <title>Genome Sequencing of the Endangered Kingdonia uniflora (Circaeasteraceae, Ranunculales) Reveals Potential Mechanisms of Evolutionary Specialization.</title>
        <authorList>
            <person name="Sun Y."/>
            <person name="Deng T."/>
            <person name="Zhang A."/>
            <person name="Moore M.J."/>
            <person name="Landis J.B."/>
            <person name="Lin N."/>
            <person name="Zhang H."/>
            <person name="Zhang X."/>
            <person name="Huang J."/>
            <person name="Zhang X."/>
            <person name="Sun H."/>
            <person name="Wang H."/>
        </authorList>
    </citation>
    <scope>NUCLEOTIDE SEQUENCE [LARGE SCALE GENOMIC DNA]</scope>
    <source>
        <strain evidence="10">TB1705</strain>
        <tissue evidence="10">Leaf</tissue>
    </source>
</reference>
<dbReference type="GO" id="GO:0044550">
    <property type="term" value="P:secondary metabolite biosynthetic process"/>
    <property type="evidence" value="ECO:0007669"/>
    <property type="project" value="UniProtKB-ARBA"/>
</dbReference>
<comment type="similarity">
    <text evidence="1 8">Belongs to the cytochrome P450 family.</text>
</comment>
<feature type="binding site" description="axial binding residue" evidence="7">
    <location>
        <position position="439"/>
    </location>
    <ligand>
        <name>heme</name>
        <dbReference type="ChEBI" id="CHEBI:30413"/>
    </ligand>
    <ligandPart>
        <name>Fe</name>
        <dbReference type="ChEBI" id="CHEBI:18248"/>
    </ligandPart>
</feature>
<dbReference type="GO" id="GO:0016705">
    <property type="term" value="F:oxidoreductase activity, acting on paired donors, with incorporation or reduction of molecular oxygen"/>
    <property type="evidence" value="ECO:0007669"/>
    <property type="project" value="InterPro"/>
</dbReference>
<evidence type="ECO:0000256" key="5">
    <source>
        <dbReference type="ARBA" id="ARBA00023004"/>
    </source>
</evidence>
<evidence type="ECO:0000256" key="4">
    <source>
        <dbReference type="ARBA" id="ARBA00023002"/>
    </source>
</evidence>
<dbReference type="EMBL" id="JACGCM010002630">
    <property type="protein sequence ID" value="KAF6137683.1"/>
    <property type="molecule type" value="Genomic_DNA"/>
</dbReference>
<protein>
    <recommendedName>
        <fullName evidence="12">Cytochrome P450</fullName>
    </recommendedName>
</protein>
<name>A0A7J7L508_9MAGN</name>
<dbReference type="InterPro" id="IPR036396">
    <property type="entry name" value="Cyt_P450_sf"/>
</dbReference>
<dbReference type="PANTHER" id="PTHR47947:SF13">
    <property type="entry name" value="CYTOCHROME P450, FAMILY 81, SUBFAMILY K, POLYPEPTIDE 1-RELATED"/>
    <property type="match status" value="1"/>
</dbReference>
<keyword evidence="11" id="KW-1185">Reference proteome</keyword>
<evidence type="ECO:0000256" key="7">
    <source>
        <dbReference type="PIRSR" id="PIRSR602401-1"/>
    </source>
</evidence>
<keyword evidence="3 7" id="KW-0479">Metal-binding</keyword>
<accession>A0A7J7L508</accession>
<evidence type="ECO:0008006" key="12">
    <source>
        <dbReference type="Google" id="ProtNLM"/>
    </source>
</evidence>
<evidence type="ECO:0000256" key="9">
    <source>
        <dbReference type="SAM" id="SignalP"/>
    </source>
</evidence>
<dbReference type="PRINTS" id="PR00463">
    <property type="entry name" value="EP450I"/>
</dbReference>
<evidence type="ECO:0000313" key="11">
    <source>
        <dbReference type="Proteomes" id="UP000541444"/>
    </source>
</evidence>
<dbReference type="InterPro" id="IPR002401">
    <property type="entry name" value="Cyt_P450_E_grp-I"/>
</dbReference>
<dbReference type="InterPro" id="IPR001128">
    <property type="entry name" value="Cyt_P450"/>
</dbReference>
<dbReference type="AlphaFoldDB" id="A0A7J7L508"/>
<proteinExistence type="inferred from homology"/>
<dbReference type="Gene3D" id="1.10.630.10">
    <property type="entry name" value="Cytochrome P450"/>
    <property type="match status" value="1"/>
</dbReference>
<evidence type="ECO:0000256" key="8">
    <source>
        <dbReference type="RuleBase" id="RU000461"/>
    </source>
</evidence>
<keyword evidence="6 8" id="KW-0503">Monooxygenase</keyword>
<dbReference type="OrthoDB" id="1055148at2759"/>
<sequence length="508" mass="58240">MDLVYYLSISFSILLVLKLFFKQNQNLPPTPPALPILGHIHLLKIPLYRSLQALSAKYGPILFLKLGFQNVLLVSSPSFVEESFINNDVVFANRPHCLVGEYIGYDYTAVNWAPYGKHWRNLRRVTATEIFSSNSLSVSSNIRNQEVKAMINQLFRKSFTKDGNEYHKLNLNLLFFEVTFNMMMRMVNGSLCFREEMDIEEKKKLRELLKELFLPMMPMGMDDFFPFLKWLGVSRSEKKLTTLKRRRDEFLQTVIEEQREMGNKSSSTSGKTVVGALLSLQEAEPDYYTDKTIRGVVGVMFTAGTDTSSLTLEWAMSLLLNHPEVAKRAREEINTQVEHGRLLDESDLQNLPYLHCIINETLRLYPPGPLLVPRVSSEDCNVAGYEIPRGTILLVNAYYVQRDSKVWVDPNCFKPERFEGKEAEKGFKYLPFGLGRRVCPGVALAVRVMCLLLGTLIQCFEWERIGEEEVDMTEPSDSVGITMPRIQPLEAMYKPRLTMLNYLSTLST</sequence>
<organism evidence="10 11">
    <name type="scientific">Kingdonia uniflora</name>
    <dbReference type="NCBI Taxonomy" id="39325"/>
    <lineage>
        <taxon>Eukaryota</taxon>
        <taxon>Viridiplantae</taxon>
        <taxon>Streptophyta</taxon>
        <taxon>Embryophyta</taxon>
        <taxon>Tracheophyta</taxon>
        <taxon>Spermatophyta</taxon>
        <taxon>Magnoliopsida</taxon>
        <taxon>Ranunculales</taxon>
        <taxon>Circaeasteraceae</taxon>
        <taxon>Kingdonia</taxon>
    </lineage>
</organism>
<evidence type="ECO:0000256" key="2">
    <source>
        <dbReference type="ARBA" id="ARBA00022617"/>
    </source>
</evidence>
<dbReference type="Pfam" id="PF00067">
    <property type="entry name" value="p450"/>
    <property type="match status" value="1"/>
</dbReference>